<evidence type="ECO:0000256" key="7">
    <source>
        <dbReference type="PROSITE-ProRule" id="PRU00433"/>
    </source>
</evidence>
<keyword evidence="3 7" id="KW-0479">Metal-binding</keyword>
<dbReference type="InterPro" id="IPR051395">
    <property type="entry name" value="Cytochrome_c_Peroxidase/MauG"/>
</dbReference>
<keyword evidence="9" id="KW-0575">Peroxidase</keyword>
<dbReference type="Gene3D" id="1.10.760.10">
    <property type="entry name" value="Cytochrome c-like domain"/>
    <property type="match status" value="2"/>
</dbReference>
<protein>
    <submittedName>
        <fullName evidence="9">Cytochrome-c peroxidase</fullName>
    </submittedName>
</protein>
<organism evidence="9 10">
    <name type="scientific">Flagellimonas aquimarina</name>
    <dbReference type="NCBI Taxonomy" id="2201895"/>
    <lineage>
        <taxon>Bacteria</taxon>
        <taxon>Pseudomonadati</taxon>
        <taxon>Bacteroidota</taxon>
        <taxon>Flavobacteriia</taxon>
        <taxon>Flavobacteriales</taxon>
        <taxon>Flavobacteriaceae</taxon>
        <taxon>Flagellimonas</taxon>
    </lineage>
</organism>
<dbReference type="OrthoDB" id="9805202at2"/>
<dbReference type="InterPro" id="IPR036909">
    <property type="entry name" value="Cyt_c-like_dom_sf"/>
</dbReference>
<keyword evidence="4" id="KW-0732">Signal</keyword>
<accession>A0A316KXR1</accession>
<dbReference type="GO" id="GO:0046872">
    <property type="term" value="F:metal ion binding"/>
    <property type="evidence" value="ECO:0007669"/>
    <property type="project" value="UniProtKB-KW"/>
</dbReference>
<dbReference type="InterPro" id="IPR004852">
    <property type="entry name" value="Di-haem_cyt_c_peroxidsae"/>
</dbReference>
<name>A0A316KXR1_9FLAO</name>
<comment type="subcellular location">
    <subcellularLocation>
        <location evidence="1">Cell envelope</location>
    </subcellularLocation>
</comment>
<evidence type="ECO:0000259" key="8">
    <source>
        <dbReference type="PROSITE" id="PS51007"/>
    </source>
</evidence>
<evidence type="ECO:0000313" key="10">
    <source>
        <dbReference type="Proteomes" id="UP000245762"/>
    </source>
</evidence>
<dbReference type="SUPFAM" id="SSF46626">
    <property type="entry name" value="Cytochrome c"/>
    <property type="match status" value="2"/>
</dbReference>
<dbReference type="Pfam" id="PF03150">
    <property type="entry name" value="CCP_MauG"/>
    <property type="match status" value="1"/>
</dbReference>
<evidence type="ECO:0000256" key="2">
    <source>
        <dbReference type="ARBA" id="ARBA00022617"/>
    </source>
</evidence>
<dbReference type="Proteomes" id="UP000245762">
    <property type="component" value="Unassembled WGS sequence"/>
</dbReference>
<reference evidence="9 10" key="1">
    <citation type="submission" date="2018-05" db="EMBL/GenBank/DDBJ databases">
        <title>Complete genome sequence of Flagellimonas aquimarina ECD12 isolated from seaweed Ecklonia cava.</title>
        <authorList>
            <person name="Choi S."/>
            <person name="Seong C."/>
        </authorList>
    </citation>
    <scope>NUCLEOTIDE SEQUENCE [LARGE SCALE GENOMIC DNA]</scope>
    <source>
        <strain evidence="9 10">ECD12</strain>
    </source>
</reference>
<evidence type="ECO:0000256" key="6">
    <source>
        <dbReference type="ARBA" id="ARBA00023004"/>
    </source>
</evidence>
<dbReference type="GO" id="GO:0020037">
    <property type="term" value="F:heme binding"/>
    <property type="evidence" value="ECO:0007669"/>
    <property type="project" value="InterPro"/>
</dbReference>
<feature type="domain" description="Cytochrome c" evidence="8">
    <location>
        <begin position="305"/>
        <end position="438"/>
    </location>
</feature>
<evidence type="ECO:0000256" key="5">
    <source>
        <dbReference type="ARBA" id="ARBA00023002"/>
    </source>
</evidence>
<dbReference type="PANTHER" id="PTHR30600">
    <property type="entry name" value="CYTOCHROME C PEROXIDASE-RELATED"/>
    <property type="match status" value="1"/>
</dbReference>
<evidence type="ECO:0000256" key="3">
    <source>
        <dbReference type="ARBA" id="ARBA00022723"/>
    </source>
</evidence>
<dbReference type="InterPro" id="IPR038352">
    <property type="entry name" value="Imelysin_sf"/>
</dbReference>
<keyword evidence="10" id="KW-1185">Reference proteome</keyword>
<evidence type="ECO:0000313" key="9">
    <source>
        <dbReference type="EMBL" id="PWL39027.1"/>
    </source>
</evidence>
<dbReference type="Gene3D" id="1.20.1420.20">
    <property type="entry name" value="M75 peptidase, HXXE motif"/>
    <property type="match status" value="1"/>
</dbReference>
<sequence length="607" mass="69322">MNRILIILLFFNLSCKQQPKEKIIVENQASIVDWKPAKDYYLKHITDAIATLDELARLPMTSDEAKKTFAEARVSFKKAEPYASYLNPEIGHRANGPALPVVTDDSQKVLLPVGLQKLEESIYEGEESEARYKEEISITIGMLKNLQNNIRNREVTPQRFFIATHQQLMRVISLSISGFDTPISQLGLKETIVSLESLKEVYDNSIRQIVLDKNQELDARFQYNIKEAVGFVHSNTDFKTFDRYTFIRDYMNPITRNWVAIRKESNLWNGVNNKPFNFDAPTFFEEDSFNVEFFTPAINRNPTEKKIVLGKKLFFEPKLSQNGKMACVTCHNPKKAWADGVAVNVDNNGKPLQRNTPTLINSAFQQSFFWDGRSPNLLDQITSVFTNEKEFDSSVHEFSNEILTDTTYISLFKEAYGGISARNTEIIRAISSYISSLNGFDSKFDRNIRGEEETYTEEEKLGFNLYMGKALCATCHFIPLTNGTVPPFFSEHEKEVIGVPETDTNKKLDDDLGFYWRHNEELEVHKGMFKTPTIRNVELTGPYMHNGVYDNLEEVINFYNLGGGGGLGFDLPYQTLPFDNLQLSSSEEKALVAFMKTLTDTEVGENY</sequence>
<feature type="domain" description="Cytochrome c" evidence="8">
    <location>
        <begin position="457"/>
        <end position="599"/>
    </location>
</feature>
<dbReference type="AlphaFoldDB" id="A0A316KXR1"/>
<evidence type="ECO:0000256" key="1">
    <source>
        <dbReference type="ARBA" id="ARBA00004196"/>
    </source>
</evidence>
<dbReference type="EMBL" id="QGEG01000002">
    <property type="protein sequence ID" value="PWL39027.1"/>
    <property type="molecule type" value="Genomic_DNA"/>
</dbReference>
<dbReference type="RefSeq" id="WP_109663410.1">
    <property type="nucleotide sequence ID" value="NZ_QGEG01000002.1"/>
</dbReference>
<dbReference type="GO" id="GO:0009055">
    <property type="term" value="F:electron transfer activity"/>
    <property type="evidence" value="ECO:0007669"/>
    <property type="project" value="InterPro"/>
</dbReference>
<keyword evidence="2 7" id="KW-0349">Heme</keyword>
<gene>
    <name evidence="9" type="ORF">DKG77_12440</name>
</gene>
<dbReference type="GO" id="GO:0004130">
    <property type="term" value="F:cytochrome-c peroxidase activity"/>
    <property type="evidence" value="ECO:0007669"/>
    <property type="project" value="TreeGrafter"/>
</dbReference>
<dbReference type="GO" id="GO:0030313">
    <property type="term" value="C:cell envelope"/>
    <property type="evidence" value="ECO:0007669"/>
    <property type="project" value="UniProtKB-SubCell"/>
</dbReference>
<dbReference type="PROSITE" id="PS51007">
    <property type="entry name" value="CYTC"/>
    <property type="match status" value="2"/>
</dbReference>
<evidence type="ECO:0000256" key="4">
    <source>
        <dbReference type="ARBA" id="ARBA00022729"/>
    </source>
</evidence>
<dbReference type="InterPro" id="IPR009056">
    <property type="entry name" value="Cyt_c-like_dom"/>
</dbReference>
<keyword evidence="5" id="KW-0560">Oxidoreductase</keyword>
<dbReference type="PANTHER" id="PTHR30600:SF10">
    <property type="entry name" value="BLL6722 PROTEIN"/>
    <property type="match status" value="1"/>
</dbReference>
<keyword evidence="6 7" id="KW-0408">Iron</keyword>
<proteinExistence type="predicted"/>
<comment type="caution">
    <text evidence="9">The sequence shown here is derived from an EMBL/GenBank/DDBJ whole genome shotgun (WGS) entry which is preliminary data.</text>
</comment>